<feature type="transmembrane region" description="Helical" evidence="12">
    <location>
        <begin position="65"/>
        <end position="84"/>
    </location>
</feature>
<reference evidence="13 14" key="1">
    <citation type="submission" date="2014-04" db="EMBL/GenBank/DDBJ databases">
        <authorList>
            <consortium name="DOE Joint Genome Institute"/>
            <person name="Kuo A."/>
            <person name="Martino E."/>
            <person name="Perotto S."/>
            <person name="Kohler A."/>
            <person name="Nagy L.G."/>
            <person name="Floudas D."/>
            <person name="Copeland A."/>
            <person name="Barry K.W."/>
            <person name="Cichocki N."/>
            <person name="Veneault-Fourrey C."/>
            <person name="LaButti K."/>
            <person name="Lindquist E.A."/>
            <person name="Lipzen A."/>
            <person name="Lundell T."/>
            <person name="Morin E."/>
            <person name="Murat C."/>
            <person name="Sun H."/>
            <person name="Tunlid A."/>
            <person name="Henrissat B."/>
            <person name="Grigoriev I.V."/>
            <person name="Hibbett D.S."/>
            <person name="Martin F."/>
            <person name="Nordberg H.P."/>
            <person name="Cantor M.N."/>
            <person name="Hua S.X."/>
        </authorList>
    </citation>
    <scope>NUCLEOTIDE SEQUENCE [LARGE SCALE GENOMIC DNA]</scope>
    <source>
        <strain evidence="13 14">Zn</strain>
    </source>
</reference>
<dbReference type="Proteomes" id="UP000054321">
    <property type="component" value="Unassembled WGS sequence"/>
</dbReference>
<evidence type="ECO:0000256" key="5">
    <source>
        <dbReference type="ARBA" id="ARBA00022679"/>
    </source>
</evidence>
<evidence type="ECO:0000313" key="13">
    <source>
        <dbReference type="EMBL" id="KIN04619.1"/>
    </source>
</evidence>
<keyword evidence="4 12" id="KW-0328">Glycosyltransferase</keyword>
<dbReference type="InParanoid" id="A0A0C3D070"/>
<keyword evidence="9 12" id="KW-0472">Membrane</keyword>
<comment type="catalytic activity">
    <reaction evidence="11">
        <text>an alpha-D-Man-(1-&gt;2)-alpha-D-Man-(1-&gt;2)-alpha-D-Man-(1-&gt;3)-[alpha-D-Man-(1-&gt;2)-alpha-D-Man-(1-&gt;3)-alpha-D-Man-(1-&gt;6)]-beta-D-Man-(1-&gt;4)-beta-D-GlcNAc-(1-&gt;4)-alpha-D-GlcNAc-diphospho-di-trans,poly-cis-dolichol + a di-trans,poly-cis-dolichyl beta-D-mannosyl phosphate = an alpha-D-Man-(1-&gt;2)-alpha-D-Man-(1-&gt;2)-alpha-D-Man-(1-&gt;3)-[alpha-D-Man-(1-&gt;2)-alpha-D-Man-(1-&gt;3)-[alpha-D-Man-(1-&gt;6)]-alpha-D-Man-(1-&gt;6)]-beta-D-Man-(1-&gt;4)-beta-D-GlcNAc-(1-&gt;4)-alpha-D-GlcNAc-diphospho-di-trans,poly-cis-dolichol + a di-trans,poly-cis-dolichyl phosphate + H(+)</text>
        <dbReference type="Rhea" id="RHEA:29535"/>
        <dbReference type="Rhea" id="RHEA-COMP:19498"/>
        <dbReference type="Rhea" id="RHEA-COMP:19501"/>
        <dbReference type="Rhea" id="RHEA-COMP:19518"/>
        <dbReference type="Rhea" id="RHEA-COMP:19519"/>
        <dbReference type="ChEBI" id="CHEBI:15378"/>
        <dbReference type="ChEBI" id="CHEBI:57683"/>
        <dbReference type="ChEBI" id="CHEBI:58211"/>
        <dbReference type="ChEBI" id="CHEBI:132517"/>
        <dbReference type="ChEBI" id="CHEBI:132519"/>
        <dbReference type="EC" id="2.4.1.260"/>
    </reaction>
    <physiologicalReaction direction="left-to-right" evidence="11">
        <dbReference type="Rhea" id="RHEA:29536"/>
    </physiologicalReaction>
</comment>
<dbReference type="Pfam" id="PF03901">
    <property type="entry name" value="Glyco_transf_22"/>
    <property type="match status" value="1"/>
</dbReference>
<keyword evidence="8 12" id="KW-1133">Transmembrane helix</keyword>
<keyword evidence="7 12" id="KW-0256">Endoplasmic reticulum</keyword>
<comment type="similarity">
    <text evidence="3 12">Belongs to the glycosyltransferase 22 family.</text>
</comment>
<comment type="pathway">
    <text evidence="2">Protein modification; protein glycosylation.</text>
</comment>
<keyword evidence="5 13" id="KW-0808">Transferase</keyword>
<dbReference type="FunCoup" id="A0A0C3D070">
    <property type="interactions" value="422"/>
</dbReference>
<dbReference type="UniPathway" id="UPA00378"/>
<evidence type="ECO:0000256" key="4">
    <source>
        <dbReference type="ARBA" id="ARBA00022676"/>
    </source>
</evidence>
<sequence>MKAFDVLLSLLIPTLILLHLLIVPYTKVEESFNLQATHDLIHYSPLSSIENFDHLTFSGAVPRTFLGAISLAIFSKPVLFLTGTEYSVKYAQTFVRATLGLLNGAALIRYKNGLEESFGINVGRWFVLLLATQFHVIYYASRTLPNTFAFVLTTLAFREFLPTSRPDHALRAKRQARGIMFLVFAGVIFRAEVAVLLLTQLVYLLSRSRISIRDIIPLGLKSALAALAISVPLDSYLWQRPIWPELAGFYYNAIQGKSSDWGTSPFFYYFTSLLPGLLNPLITTVLIPISIFISATRSLSAGLIEPSILFVAIYSLQPHKEARFIIYIVPSLTAAAALAASNVWERRSRTRLISAIYYLFISFALLACFAASTFKLLISSLNYPGGEALSTLHSILDQKSSLINNVSGQGTVRIHMDVLSCMTGISRFQQYPTARLNMNGTLDLDHAPLIAGIPTLITYDKTEESDELLDPLWWNTFDYALMEDPGKALGYWETIGVVYAYAGLELLRPGQESVASTVEEIYDANNLTTEDGKALDSQGIQEKAEELKRTQTVERGLPSLSQLKETMLRGNLSRYEIYMLVKDATRKVTGGWWVGPKMEPKISILKKGL</sequence>
<dbReference type="EMBL" id="KN832872">
    <property type="protein sequence ID" value="KIN04619.1"/>
    <property type="molecule type" value="Genomic_DNA"/>
</dbReference>
<feature type="transmembrane region" description="Helical" evidence="12">
    <location>
        <begin position="299"/>
        <end position="316"/>
    </location>
</feature>
<name>A0A0C3D070_OIDMZ</name>
<evidence type="ECO:0000256" key="10">
    <source>
        <dbReference type="ARBA" id="ARBA00044721"/>
    </source>
</evidence>
<evidence type="ECO:0000313" key="14">
    <source>
        <dbReference type="Proteomes" id="UP000054321"/>
    </source>
</evidence>
<dbReference type="GO" id="GO:0006487">
    <property type="term" value="P:protein N-linked glycosylation"/>
    <property type="evidence" value="ECO:0007669"/>
    <property type="project" value="TreeGrafter"/>
</dbReference>
<dbReference type="HOGENOM" id="CLU_008917_4_1_1"/>
<proteinExistence type="inferred from homology"/>
<dbReference type="STRING" id="913774.A0A0C3D070"/>
<dbReference type="InterPro" id="IPR005599">
    <property type="entry name" value="GPI_mannosylTrfase"/>
</dbReference>
<dbReference type="PANTHER" id="PTHR22760:SF1">
    <property type="entry name" value="DOL-P-MAN:MAN(7)GLCNAC(2)-PP-DOL ALPHA-1,6-MANNOSYLTRANSFERASE"/>
    <property type="match status" value="1"/>
</dbReference>
<evidence type="ECO:0000256" key="1">
    <source>
        <dbReference type="ARBA" id="ARBA00004477"/>
    </source>
</evidence>
<dbReference type="PANTHER" id="PTHR22760">
    <property type="entry name" value="GLYCOSYLTRANSFERASE"/>
    <property type="match status" value="1"/>
</dbReference>
<feature type="transmembrane region" description="Helical" evidence="12">
    <location>
        <begin position="322"/>
        <end position="344"/>
    </location>
</feature>
<gene>
    <name evidence="13" type="ORF">OIDMADRAFT_177010</name>
</gene>
<feature type="transmembrane region" description="Helical" evidence="12">
    <location>
        <begin position="266"/>
        <end position="287"/>
    </location>
</feature>
<keyword evidence="14" id="KW-1185">Reference proteome</keyword>
<evidence type="ECO:0000256" key="7">
    <source>
        <dbReference type="ARBA" id="ARBA00022824"/>
    </source>
</evidence>
<comment type="subcellular location">
    <subcellularLocation>
        <location evidence="1 12">Endoplasmic reticulum membrane</location>
        <topology evidence="1 12">Multi-pass membrane protein</topology>
    </subcellularLocation>
</comment>
<evidence type="ECO:0000256" key="6">
    <source>
        <dbReference type="ARBA" id="ARBA00022692"/>
    </source>
</evidence>
<feature type="transmembrane region" description="Helical" evidence="12">
    <location>
        <begin position="356"/>
        <end position="378"/>
    </location>
</feature>
<dbReference type="AlphaFoldDB" id="A0A0C3D070"/>
<dbReference type="GO" id="GO:0005789">
    <property type="term" value="C:endoplasmic reticulum membrane"/>
    <property type="evidence" value="ECO:0007669"/>
    <property type="project" value="UniProtKB-SubCell"/>
</dbReference>
<evidence type="ECO:0000256" key="9">
    <source>
        <dbReference type="ARBA" id="ARBA00023136"/>
    </source>
</evidence>
<accession>A0A0C3D070</accession>
<dbReference type="EC" id="2.4.1.-" evidence="12"/>
<dbReference type="GO" id="GO:0052917">
    <property type="term" value="F:dol-P-Man:Man(7)GlcNAc(2)-PP-Dol alpha-1,6-mannosyltransferase activity"/>
    <property type="evidence" value="ECO:0007669"/>
    <property type="project" value="UniProtKB-EC"/>
</dbReference>
<evidence type="ECO:0000256" key="3">
    <source>
        <dbReference type="ARBA" id="ARBA00007063"/>
    </source>
</evidence>
<reference evidence="14" key="2">
    <citation type="submission" date="2015-01" db="EMBL/GenBank/DDBJ databases">
        <title>Evolutionary Origins and Diversification of the Mycorrhizal Mutualists.</title>
        <authorList>
            <consortium name="DOE Joint Genome Institute"/>
            <consortium name="Mycorrhizal Genomics Consortium"/>
            <person name="Kohler A."/>
            <person name="Kuo A."/>
            <person name="Nagy L.G."/>
            <person name="Floudas D."/>
            <person name="Copeland A."/>
            <person name="Barry K.W."/>
            <person name="Cichocki N."/>
            <person name="Veneault-Fourrey C."/>
            <person name="LaButti K."/>
            <person name="Lindquist E.A."/>
            <person name="Lipzen A."/>
            <person name="Lundell T."/>
            <person name="Morin E."/>
            <person name="Murat C."/>
            <person name="Riley R."/>
            <person name="Ohm R."/>
            <person name="Sun H."/>
            <person name="Tunlid A."/>
            <person name="Henrissat B."/>
            <person name="Grigoriev I.V."/>
            <person name="Hibbett D.S."/>
            <person name="Martin F."/>
        </authorList>
    </citation>
    <scope>NUCLEOTIDE SEQUENCE [LARGE SCALE GENOMIC DNA]</scope>
    <source>
        <strain evidence="14">Zn</strain>
    </source>
</reference>
<evidence type="ECO:0000256" key="12">
    <source>
        <dbReference type="RuleBase" id="RU363075"/>
    </source>
</evidence>
<organism evidence="13 14">
    <name type="scientific">Oidiodendron maius (strain Zn)</name>
    <dbReference type="NCBI Taxonomy" id="913774"/>
    <lineage>
        <taxon>Eukaryota</taxon>
        <taxon>Fungi</taxon>
        <taxon>Dikarya</taxon>
        <taxon>Ascomycota</taxon>
        <taxon>Pezizomycotina</taxon>
        <taxon>Leotiomycetes</taxon>
        <taxon>Leotiomycetes incertae sedis</taxon>
        <taxon>Myxotrichaceae</taxon>
        <taxon>Oidiodendron</taxon>
    </lineage>
</organism>
<feature type="transmembrane region" description="Helical" evidence="12">
    <location>
        <begin position="179"/>
        <end position="206"/>
    </location>
</feature>
<comment type="function">
    <text evidence="10">Mannosyltransferase that operates in the biosynthetic pathway of dolichol-linked oligosaccharides, the glycan precursors employed in protein asparagine (N)-glycosylation. The assembly of dolichol-linked oligosaccharides begins on the cytosolic side of the endoplasmic reticulum membrane and finishes in its lumen. The sequential addition of sugars to dolichol pyrophosphate produces dolichol-linked oligosaccharides containing fourteen sugars, including two GlcNAcs, nine mannoses and three glucoses. Once assembled, the oligosaccharide is transferred from the lipid to nascent proteins by oligosaccharyltransferases. In the lumen of the endoplasmic reticulum, adds the eighth mannose residue in an alpha-1,6 linkage onto Man(7)GlcNAc(2)-PP-dolichol to produce Man(8)GlcNAc(2)-PP-dolichol.</text>
</comment>
<protein>
    <recommendedName>
        <fullName evidence="12">Mannosyltransferase</fullName>
        <ecNumber evidence="12">2.4.1.-</ecNumber>
    </recommendedName>
</protein>
<dbReference type="OrthoDB" id="19039at2759"/>
<evidence type="ECO:0000256" key="11">
    <source>
        <dbReference type="ARBA" id="ARBA00048899"/>
    </source>
</evidence>
<evidence type="ECO:0000256" key="2">
    <source>
        <dbReference type="ARBA" id="ARBA00004922"/>
    </source>
</evidence>
<feature type="transmembrane region" description="Helical" evidence="12">
    <location>
        <begin position="6"/>
        <end position="25"/>
    </location>
</feature>
<keyword evidence="6 12" id="KW-0812">Transmembrane</keyword>
<evidence type="ECO:0000256" key="8">
    <source>
        <dbReference type="ARBA" id="ARBA00022989"/>
    </source>
</evidence>